<gene>
    <name evidence="6" type="ORF">RJ45_16835</name>
</gene>
<evidence type="ECO:0000259" key="5">
    <source>
        <dbReference type="Pfam" id="PF16347"/>
    </source>
</evidence>
<protein>
    <submittedName>
        <fullName evidence="6">Sulfatase</fullName>
    </submittedName>
</protein>
<feature type="chain" id="PRO_5002146612" evidence="4">
    <location>
        <begin position="22"/>
        <end position="550"/>
    </location>
</feature>
<evidence type="ECO:0000256" key="2">
    <source>
        <dbReference type="ARBA" id="ARBA00022729"/>
    </source>
</evidence>
<dbReference type="PROSITE" id="PS00149">
    <property type="entry name" value="SULFATASE_2"/>
    <property type="match status" value="1"/>
</dbReference>
<evidence type="ECO:0000256" key="3">
    <source>
        <dbReference type="ARBA" id="ARBA00022801"/>
    </source>
</evidence>
<keyword evidence="2 4" id="KW-0732">Signal</keyword>
<evidence type="ECO:0000256" key="1">
    <source>
        <dbReference type="ARBA" id="ARBA00008779"/>
    </source>
</evidence>
<accession>A0A0B9H0W6</accession>
<reference evidence="6 7" key="1">
    <citation type="submission" date="2014-12" db="EMBL/GenBank/DDBJ databases">
        <title>Genome sequencing of Photobacterium gaetbulicola AD005a.</title>
        <authorList>
            <person name="Adrian T.G.S."/>
            <person name="Chan K.G."/>
        </authorList>
    </citation>
    <scope>NUCLEOTIDE SEQUENCE [LARGE SCALE GENOMIC DNA]</scope>
    <source>
        <strain evidence="6 7">AD005a</strain>
    </source>
</reference>
<dbReference type="InterPro" id="IPR032506">
    <property type="entry name" value="SGSH_C"/>
</dbReference>
<feature type="signal peptide" evidence="4">
    <location>
        <begin position="1"/>
        <end position="21"/>
    </location>
</feature>
<dbReference type="PROSITE" id="PS00306">
    <property type="entry name" value="CASEIN_ALPHA_BETA"/>
    <property type="match status" value="1"/>
</dbReference>
<comment type="caution">
    <text evidence="6">The sequence shown here is derived from an EMBL/GenBank/DDBJ whole genome shotgun (WGS) entry which is preliminary data.</text>
</comment>
<dbReference type="Proteomes" id="UP000031278">
    <property type="component" value="Unassembled WGS sequence"/>
</dbReference>
<dbReference type="InterPro" id="IPR024607">
    <property type="entry name" value="Sulfatase_CS"/>
</dbReference>
<organism evidence="6 7">
    <name type="scientific">Photobacterium gaetbulicola</name>
    <dbReference type="NCBI Taxonomy" id="1295392"/>
    <lineage>
        <taxon>Bacteria</taxon>
        <taxon>Pseudomonadati</taxon>
        <taxon>Pseudomonadota</taxon>
        <taxon>Gammaproteobacteria</taxon>
        <taxon>Vibrionales</taxon>
        <taxon>Vibrionaceae</taxon>
        <taxon>Photobacterium</taxon>
    </lineage>
</organism>
<dbReference type="Pfam" id="PF16347">
    <property type="entry name" value="SGSH_C"/>
    <property type="match status" value="1"/>
</dbReference>
<keyword evidence="3" id="KW-0378">Hydrolase</keyword>
<dbReference type="CDD" id="cd16031">
    <property type="entry name" value="G6S_like"/>
    <property type="match status" value="1"/>
</dbReference>
<dbReference type="Gene3D" id="3.40.720.10">
    <property type="entry name" value="Alkaline Phosphatase, subunit A"/>
    <property type="match status" value="1"/>
</dbReference>
<evidence type="ECO:0000313" key="7">
    <source>
        <dbReference type="Proteomes" id="UP000031278"/>
    </source>
</evidence>
<name>A0A0B9H0W6_9GAMM</name>
<dbReference type="PANTHER" id="PTHR43108:SF6">
    <property type="entry name" value="N-SULPHOGLUCOSAMINE SULPHOHYDROLASE"/>
    <property type="match status" value="1"/>
</dbReference>
<sequence length="550" mass="62867">MKKALISCLVAGAFAQPSVNAAVAEEQSPGAGQERPNILFIMSDDHAVQALSAYGHPISKLAPTPNIDRIAANGAQFQRSYVTNSLCGPSRAAMLTGKFGHENGFTYNGQIFDGTQFNWPNALQDAGYTTAMIGKWHINRIPNGFNFDHWEILNDQGEYYNPDFITADGVTMEMGYTTDLITDKTLEWLDEGRDKSKPFALLMHHKAPHRNWMPAPRHTQLFENVEFPLPDNFYDNYEGRKAASQQSMTIANHTQDGHDIKMTVAEGEGEWREDIWPHLLARLTDEQRAEWDKAYQARNDHMNANEANWTEKQMAEWKYQRYMQDYLATIVAVDESVGEVLDYLEENGLSENTLVVYTSDQGFFLGEHGFYDKRFMYEESFSTPLVMQLPGMIKPGTVVDELVQNIDYAPTFMQLAGLQAPSEVHGKSLLPLLTDQGDSGWRDALYYHYYEFPGFHDVARHYGVSDGRFKLIHFYNPGDQWEFYDLQADPSEMVNAIDDPRYKEEIGRLINRLAELQDEYGVPPLKEWRDAPLERHPNPSLEELFPHSFK</sequence>
<dbReference type="PANTHER" id="PTHR43108">
    <property type="entry name" value="N-ACETYLGLUCOSAMINE-6-SULFATASE FAMILY MEMBER"/>
    <property type="match status" value="1"/>
</dbReference>
<dbReference type="SUPFAM" id="SSF53649">
    <property type="entry name" value="Alkaline phosphatase-like"/>
    <property type="match status" value="1"/>
</dbReference>
<dbReference type="RefSeq" id="WP_039464835.1">
    <property type="nucleotide sequence ID" value="NZ_JWLZ01000176.1"/>
</dbReference>
<dbReference type="GO" id="GO:0016787">
    <property type="term" value="F:hydrolase activity"/>
    <property type="evidence" value="ECO:0007669"/>
    <property type="project" value="UniProtKB-KW"/>
</dbReference>
<dbReference type="EMBL" id="JWLZ01000176">
    <property type="protein sequence ID" value="KHT62487.1"/>
    <property type="molecule type" value="Genomic_DNA"/>
</dbReference>
<feature type="domain" description="N-sulphoglucosamine sulphohydrolase C-terminal" evidence="5">
    <location>
        <begin position="366"/>
        <end position="518"/>
    </location>
</feature>
<evidence type="ECO:0000256" key="4">
    <source>
        <dbReference type="SAM" id="SignalP"/>
    </source>
</evidence>
<dbReference type="PROSITE" id="PS00523">
    <property type="entry name" value="SULFATASE_1"/>
    <property type="match status" value="1"/>
</dbReference>
<dbReference type="AlphaFoldDB" id="A0A0B9H0W6"/>
<comment type="similarity">
    <text evidence="1">Belongs to the sulfatase family.</text>
</comment>
<proteinExistence type="inferred from homology"/>
<evidence type="ECO:0000313" key="6">
    <source>
        <dbReference type="EMBL" id="KHT62487.1"/>
    </source>
</evidence>
<dbReference type="InterPro" id="IPR031305">
    <property type="entry name" value="Casein_CS"/>
</dbReference>
<dbReference type="InterPro" id="IPR017850">
    <property type="entry name" value="Alkaline_phosphatase_core_sf"/>
</dbReference>